<dbReference type="EMBL" id="JBHSBN010000047">
    <property type="protein sequence ID" value="MFC4110592.1"/>
    <property type="molecule type" value="Genomic_DNA"/>
</dbReference>
<organism evidence="6 7">
    <name type="scientific">Micromonospora zhanjiangensis</name>
    <dbReference type="NCBI Taxonomy" id="1522057"/>
    <lineage>
        <taxon>Bacteria</taxon>
        <taxon>Bacillati</taxon>
        <taxon>Actinomycetota</taxon>
        <taxon>Actinomycetes</taxon>
        <taxon>Micromonosporales</taxon>
        <taxon>Micromonosporaceae</taxon>
        <taxon>Micromonospora</taxon>
    </lineage>
</organism>
<reference evidence="7" key="1">
    <citation type="journal article" date="2019" name="Int. J. Syst. Evol. Microbiol.">
        <title>The Global Catalogue of Microorganisms (GCM) 10K type strain sequencing project: providing services to taxonomists for standard genome sequencing and annotation.</title>
        <authorList>
            <consortium name="The Broad Institute Genomics Platform"/>
            <consortium name="The Broad Institute Genome Sequencing Center for Infectious Disease"/>
            <person name="Wu L."/>
            <person name="Ma J."/>
        </authorList>
    </citation>
    <scope>NUCLEOTIDE SEQUENCE [LARGE SCALE GENOMIC DNA]</scope>
    <source>
        <strain evidence="7">2902at01</strain>
    </source>
</reference>
<sequence length="432" mass="46928">MTSTTQPRILIIGGGIGGLCLAQGLRRAGVPVTVHERTRARTDWLQGYRIHINPRGSRALRDCLDPANWQTFVDTVSTVGGGFAFVTEHLRTLVELDEELVNKGSTDPADRHHGVSRITLREVLLNGMSDVVRFGSTFQRYETTPDGRVTAYFEDGTSDTADLLVGADGANSRVRGQLLPHAHRVDTGVLAVAGKYRLTDASRRELPAELTTRANNVLPLGPGSLFTAVWSGDRRTAAVPTTADSGLLYDPTADYAFWGYADEATRFPDSGRLDGYTGERLRQVVLDRIRRWSPDLRRLVAGSDPDTVNVVRIRSASPVDPWPTGPVTLLGDAIHNMTPMAGIGANTALRDADLLRRQLIAVRDGGRALAPAVAEYERQMLDYGFAAVRLSLRNARQAGSANPVARAAFRGLLRTAGAVPALKRRMFADIGN</sequence>
<evidence type="ECO:0000256" key="2">
    <source>
        <dbReference type="ARBA" id="ARBA00022827"/>
    </source>
</evidence>
<dbReference type="Gene3D" id="3.50.50.60">
    <property type="entry name" value="FAD/NAD(P)-binding domain"/>
    <property type="match status" value="1"/>
</dbReference>
<feature type="domain" description="FAD-binding" evidence="5">
    <location>
        <begin position="9"/>
        <end position="178"/>
    </location>
</feature>
<proteinExistence type="predicted"/>
<name>A0ABV8KWU7_9ACTN</name>
<keyword evidence="4" id="KW-0503">Monooxygenase</keyword>
<dbReference type="RefSeq" id="WP_377553140.1">
    <property type="nucleotide sequence ID" value="NZ_JBHSBN010000047.1"/>
</dbReference>
<dbReference type="PRINTS" id="PR00420">
    <property type="entry name" value="RNGMNOXGNASE"/>
</dbReference>
<gene>
    <name evidence="6" type="ORF">ACFOX0_32320</name>
</gene>
<keyword evidence="2" id="KW-0274">FAD</keyword>
<evidence type="ECO:0000313" key="7">
    <source>
        <dbReference type="Proteomes" id="UP001595868"/>
    </source>
</evidence>
<dbReference type="InterPro" id="IPR002938">
    <property type="entry name" value="FAD-bd"/>
</dbReference>
<accession>A0ABV8KWU7</accession>
<dbReference type="SUPFAM" id="SSF51905">
    <property type="entry name" value="FAD/NAD(P)-binding domain"/>
    <property type="match status" value="1"/>
</dbReference>
<dbReference type="Pfam" id="PF01494">
    <property type="entry name" value="FAD_binding_3"/>
    <property type="match status" value="2"/>
</dbReference>
<keyword evidence="1" id="KW-0285">Flavoprotein</keyword>
<dbReference type="InterPro" id="IPR036188">
    <property type="entry name" value="FAD/NAD-bd_sf"/>
</dbReference>
<keyword evidence="3" id="KW-0560">Oxidoreductase</keyword>
<evidence type="ECO:0000256" key="3">
    <source>
        <dbReference type="ARBA" id="ARBA00023002"/>
    </source>
</evidence>
<evidence type="ECO:0000256" key="4">
    <source>
        <dbReference type="ARBA" id="ARBA00023033"/>
    </source>
</evidence>
<keyword evidence="7" id="KW-1185">Reference proteome</keyword>
<protein>
    <submittedName>
        <fullName evidence="6">FAD-dependent oxidoreductase</fullName>
    </submittedName>
</protein>
<evidence type="ECO:0000256" key="1">
    <source>
        <dbReference type="ARBA" id="ARBA00022630"/>
    </source>
</evidence>
<evidence type="ECO:0000313" key="6">
    <source>
        <dbReference type="EMBL" id="MFC4110592.1"/>
    </source>
</evidence>
<evidence type="ECO:0000259" key="5">
    <source>
        <dbReference type="Pfam" id="PF01494"/>
    </source>
</evidence>
<dbReference type="PANTHER" id="PTHR47178">
    <property type="entry name" value="MONOOXYGENASE, FAD-BINDING"/>
    <property type="match status" value="1"/>
</dbReference>
<dbReference type="Proteomes" id="UP001595868">
    <property type="component" value="Unassembled WGS sequence"/>
</dbReference>
<feature type="domain" description="FAD-binding" evidence="5">
    <location>
        <begin position="318"/>
        <end position="384"/>
    </location>
</feature>
<comment type="caution">
    <text evidence="6">The sequence shown here is derived from an EMBL/GenBank/DDBJ whole genome shotgun (WGS) entry which is preliminary data.</text>
</comment>
<dbReference type="PANTHER" id="PTHR47178:SF5">
    <property type="entry name" value="FAD-BINDING DOMAIN-CONTAINING PROTEIN"/>
    <property type="match status" value="1"/>
</dbReference>